<evidence type="ECO:0000313" key="1">
    <source>
        <dbReference type="EMBL" id="CAG8804612.1"/>
    </source>
</evidence>
<dbReference type="AlphaFoldDB" id="A0A9N9K0E9"/>
<dbReference type="EMBL" id="CAJVPY010039166">
    <property type="protein sequence ID" value="CAG8804612.1"/>
    <property type="molecule type" value="Genomic_DNA"/>
</dbReference>
<dbReference type="CDD" id="cd00303">
    <property type="entry name" value="retropepsin_like"/>
    <property type="match status" value="1"/>
</dbReference>
<dbReference type="OrthoDB" id="2446864at2759"/>
<sequence length="127" mass="14709">DCLRKRNQLRVLEDQPETIVNQQMKLTHLLTNQKGLLCINDKINGNPVQILIDSEATRNFIDKKFAEQNNLFISTGKEIYIELVNGAKEKSHELVTLSKLELGTYHTFRVEAHLIRLHRDDLILGQF</sequence>
<keyword evidence="2" id="KW-1185">Reference proteome</keyword>
<organism evidence="1 2">
    <name type="scientific">Dentiscutata erythropus</name>
    <dbReference type="NCBI Taxonomy" id="1348616"/>
    <lineage>
        <taxon>Eukaryota</taxon>
        <taxon>Fungi</taxon>
        <taxon>Fungi incertae sedis</taxon>
        <taxon>Mucoromycota</taxon>
        <taxon>Glomeromycotina</taxon>
        <taxon>Glomeromycetes</taxon>
        <taxon>Diversisporales</taxon>
        <taxon>Gigasporaceae</taxon>
        <taxon>Dentiscutata</taxon>
    </lineage>
</organism>
<gene>
    <name evidence="1" type="ORF">DERYTH_LOCUS24135</name>
</gene>
<dbReference type="InterPro" id="IPR021109">
    <property type="entry name" value="Peptidase_aspartic_dom_sf"/>
</dbReference>
<proteinExistence type="predicted"/>
<evidence type="ECO:0000313" key="2">
    <source>
        <dbReference type="Proteomes" id="UP000789405"/>
    </source>
</evidence>
<dbReference type="Proteomes" id="UP000789405">
    <property type="component" value="Unassembled WGS sequence"/>
</dbReference>
<protein>
    <submittedName>
        <fullName evidence="1">28034_t:CDS:1</fullName>
    </submittedName>
</protein>
<dbReference type="SUPFAM" id="SSF50630">
    <property type="entry name" value="Acid proteases"/>
    <property type="match status" value="1"/>
</dbReference>
<reference evidence="1" key="1">
    <citation type="submission" date="2021-06" db="EMBL/GenBank/DDBJ databases">
        <authorList>
            <person name="Kallberg Y."/>
            <person name="Tangrot J."/>
            <person name="Rosling A."/>
        </authorList>
    </citation>
    <scope>NUCLEOTIDE SEQUENCE</scope>
    <source>
        <strain evidence="1">MA453B</strain>
    </source>
</reference>
<dbReference type="Gene3D" id="2.40.70.10">
    <property type="entry name" value="Acid Proteases"/>
    <property type="match status" value="1"/>
</dbReference>
<accession>A0A9N9K0E9</accession>
<dbReference type="Pfam" id="PF13975">
    <property type="entry name" value="gag-asp_proteas"/>
    <property type="match status" value="1"/>
</dbReference>
<feature type="non-terminal residue" evidence="1">
    <location>
        <position position="1"/>
    </location>
</feature>
<comment type="caution">
    <text evidence="1">The sequence shown here is derived from an EMBL/GenBank/DDBJ whole genome shotgun (WGS) entry which is preliminary data.</text>
</comment>
<name>A0A9N9K0E9_9GLOM</name>